<keyword evidence="2" id="KW-0808">Transferase</keyword>
<dbReference type="EC" id="2.7.7.87" evidence="2"/>
<sequence length="205" mass="22605">MAPRLFLHPDNPPPRLIAQVVAVLDRGGLIAYPTDSGYALGWRLASQNAHERVIRLRGLDRRHNFTLVCRHLSEVGAYARMHDAAFRMVRSLTPGPYTFLLPAAAEVPRHLKQAKQRSVGVRIPDHRVALALVEALGEPLSSSSLILPDTDMAGWEVDDLYEHVKSGVDLFVDSGFCGNEPTTVIDLIDDTPKLVRQGKGEVPFA</sequence>
<accession>A0ABY6BK68</accession>
<keyword evidence="3" id="KW-1185">Reference proteome</keyword>
<dbReference type="InterPro" id="IPR017945">
    <property type="entry name" value="DHBP_synth_RibB-like_a/b_dom"/>
</dbReference>
<proteinExistence type="predicted"/>
<gene>
    <name evidence="2" type="ORF">N4264_10375</name>
</gene>
<organism evidence="2 3">
    <name type="scientific">Tahibacter amnicola</name>
    <dbReference type="NCBI Taxonomy" id="2976241"/>
    <lineage>
        <taxon>Bacteria</taxon>
        <taxon>Pseudomonadati</taxon>
        <taxon>Pseudomonadota</taxon>
        <taxon>Gammaproteobacteria</taxon>
        <taxon>Lysobacterales</taxon>
        <taxon>Rhodanobacteraceae</taxon>
        <taxon>Tahibacter</taxon>
    </lineage>
</organism>
<evidence type="ECO:0000313" key="3">
    <source>
        <dbReference type="Proteomes" id="UP001064632"/>
    </source>
</evidence>
<dbReference type="EMBL" id="CP104694">
    <property type="protein sequence ID" value="UXI70006.1"/>
    <property type="molecule type" value="Genomic_DNA"/>
</dbReference>
<feature type="domain" description="YrdC-like" evidence="1">
    <location>
        <begin position="14"/>
        <end position="200"/>
    </location>
</feature>
<dbReference type="InterPro" id="IPR052532">
    <property type="entry name" value="SUA5_domain"/>
</dbReference>
<dbReference type="InterPro" id="IPR006070">
    <property type="entry name" value="Sua5-like_dom"/>
</dbReference>
<keyword evidence="2" id="KW-0548">Nucleotidyltransferase</keyword>
<dbReference type="GO" id="GO:0061710">
    <property type="term" value="F:L-threonylcarbamoyladenylate synthase"/>
    <property type="evidence" value="ECO:0007669"/>
    <property type="project" value="UniProtKB-EC"/>
</dbReference>
<reference evidence="2" key="1">
    <citation type="submission" date="2022-09" db="EMBL/GenBank/DDBJ databases">
        <title>Tahibacter sp. nov., isolated from a fresh water.</title>
        <authorList>
            <person name="Baek J.H."/>
            <person name="Lee J.K."/>
            <person name="Kim J.M."/>
            <person name="Jeon C.O."/>
        </authorList>
    </citation>
    <scope>NUCLEOTIDE SEQUENCE</scope>
    <source>
        <strain evidence="2">W38</strain>
    </source>
</reference>
<dbReference type="NCBIfam" id="TIGR00057">
    <property type="entry name" value="L-threonylcarbamoyladenylate synthase"/>
    <property type="match status" value="1"/>
</dbReference>
<dbReference type="Pfam" id="PF01300">
    <property type="entry name" value="Sua5_yciO_yrdC"/>
    <property type="match status" value="1"/>
</dbReference>
<protein>
    <submittedName>
        <fullName evidence="2">L-threonylcarbamoyladenylate synthase</fullName>
        <ecNumber evidence="2">2.7.7.87</ecNumber>
    </submittedName>
</protein>
<evidence type="ECO:0000313" key="2">
    <source>
        <dbReference type="EMBL" id="UXI70006.1"/>
    </source>
</evidence>
<name>A0ABY6BK68_9GAMM</name>
<dbReference type="SUPFAM" id="SSF55821">
    <property type="entry name" value="YrdC/RibB"/>
    <property type="match status" value="1"/>
</dbReference>
<dbReference type="PANTHER" id="PTHR42828">
    <property type="entry name" value="DHBP SYNTHASE RIBB-LIKE ALPHA/BETA DOMAIN-CONTAINING PROTEIN"/>
    <property type="match status" value="1"/>
</dbReference>
<dbReference type="PROSITE" id="PS51163">
    <property type="entry name" value="YRDC"/>
    <property type="match status" value="1"/>
</dbReference>
<dbReference type="Gene3D" id="3.90.870.10">
    <property type="entry name" value="DHBP synthase"/>
    <property type="match status" value="1"/>
</dbReference>
<dbReference type="Proteomes" id="UP001064632">
    <property type="component" value="Chromosome"/>
</dbReference>
<dbReference type="RefSeq" id="WP_261696958.1">
    <property type="nucleotide sequence ID" value="NZ_CP104694.1"/>
</dbReference>
<dbReference type="PANTHER" id="PTHR42828:SF3">
    <property type="entry name" value="THREONYLCARBAMOYL-AMP SYNTHASE"/>
    <property type="match status" value="1"/>
</dbReference>
<evidence type="ECO:0000259" key="1">
    <source>
        <dbReference type="PROSITE" id="PS51163"/>
    </source>
</evidence>